<feature type="domain" description="G" evidence="1">
    <location>
        <begin position="239"/>
        <end position="348"/>
    </location>
</feature>
<dbReference type="Pfam" id="PF01926">
    <property type="entry name" value="MMR_HSR1"/>
    <property type="match status" value="1"/>
</dbReference>
<keyword evidence="3" id="KW-1185">Reference proteome</keyword>
<proteinExistence type="predicted"/>
<dbReference type="CDD" id="cd00882">
    <property type="entry name" value="Ras_like_GTPase"/>
    <property type="match status" value="1"/>
</dbReference>
<sequence length="418" mass="45579">MSKTLSLVDVLQRTLAQNKEDITPLLGYLGTTPDELNLQMKRSSTLSDAQKIAHYLRKMGSNDFASLFRSGDGVGYEEIVCDVGEKLKVKGVTEDKPVEINEELIIQHLFSDALKKMSDEERRALMRSMNLSEQDQGAILAGTLLASQVMLNQFGGFAVYRMSVILANMLARSLLGNGLNFAANAALVRGVGAFLGPIGWIVSGAWLAVEIAGPAFRKTVPAIVHIAMLRQNVLKRLTISVVGDGSVGKDALFKSVFGVDTGNINPIAGSTSDTKVYDLGHTGTIKLINFPGFHDVRSEVNDLVNDNIKHTDLFLLVVDINRGVSGHDVQTLKNLKAEGKPVLVCLNKIDMLRPNDKAEVIQEATKRFWGSQVIETAFDPDPRLSQDGPVGAQDVFDWVVNQLEAQGKETAHLKAEQK</sequence>
<evidence type="ECO:0000313" key="3">
    <source>
        <dbReference type="Proteomes" id="UP001168107"/>
    </source>
</evidence>
<dbReference type="InterPro" id="IPR006073">
    <property type="entry name" value="GTP-bd"/>
</dbReference>
<dbReference type="SUPFAM" id="SSF52540">
    <property type="entry name" value="P-loop containing nucleoside triphosphate hydrolases"/>
    <property type="match status" value="1"/>
</dbReference>
<dbReference type="Gene3D" id="3.40.50.300">
    <property type="entry name" value="P-loop containing nucleotide triphosphate hydrolases"/>
    <property type="match status" value="1"/>
</dbReference>
<dbReference type="EMBL" id="JAOPLL010000015">
    <property type="protein sequence ID" value="MDM5073879.1"/>
    <property type="molecule type" value="Genomic_DNA"/>
</dbReference>
<evidence type="ECO:0000259" key="1">
    <source>
        <dbReference type="Pfam" id="PF01926"/>
    </source>
</evidence>
<dbReference type="InterPro" id="IPR027417">
    <property type="entry name" value="P-loop_NTPase"/>
</dbReference>
<evidence type="ECO:0000313" key="2">
    <source>
        <dbReference type="EMBL" id="MDM5073879.1"/>
    </source>
</evidence>
<name>A0ABT7Q3H0_9GAMM</name>
<dbReference type="RefSeq" id="WP_290019543.1">
    <property type="nucleotide sequence ID" value="NZ_JAOPLL010000015.1"/>
</dbReference>
<protein>
    <submittedName>
        <fullName evidence="2">50S ribosome-binding GTPase</fullName>
    </submittedName>
</protein>
<accession>A0ABT7Q3H0</accession>
<dbReference type="PANTHER" id="PTHR14143">
    <property type="entry name" value="INTERFERON-INDUCIBLE GTPASE FAMILY MEMBER"/>
    <property type="match status" value="1"/>
</dbReference>
<reference evidence="2" key="1">
    <citation type="submission" date="2024-05" db="EMBL/GenBank/DDBJ databases">
        <title>WGS of Aeromonas isolates.</title>
        <authorList>
            <person name="Lee H."/>
        </authorList>
    </citation>
    <scope>NUCLEOTIDE SEQUENCE</scope>
    <source>
        <strain evidence="2">SU58-3</strain>
    </source>
</reference>
<dbReference type="Proteomes" id="UP001168107">
    <property type="component" value="Unassembled WGS sequence"/>
</dbReference>
<dbReference type="PANTHER" id="PTHR14143:SF1">
    <property type="entry name" value="IRG-TYPE G DOMAIN-CONTAINING PROTEIN"/>
    <property type="match status" value="1"/>
</dbReference>
<comment type="caution">
    <text evidence="2">The sequence shown here is derived from an EMBL/GenBank/DDBJ whole genome shotgun (WGS) entry which is preliminary data.</text>
</comment>
<organism evidence="2 3">
    <name type="scientific">Aeromonas bestiarum</name>
    <dbReference type="NCBI Taxonomy" id="105751"/>
    <lineage>
        <taxon>Bacteria</taxon>
        <taxon>Pseudomonadati</taxon>
        <taxon>Pseudomonadota</taxon>
        <taxon>Gammaproteobacteria</taxon>
        <taxon>Aeromonadales</taxon>
        <taxon>Aeromonadaceae</taxon>
        <taxon>Aeromonas</taxon>
    </lineage>
</organism>
<gene>
    <name evidence="2" type="ORF">OB935_18865</name>
</gene>